<evidence type="ECO:0000313" key="10">
    <source>
        <dbReference type="Proteomes" id="UP000612893"/>
    </source>
</evidence>
<dbReference type="AlphaFoldDB" id="A0A934JWR1"/>
<dbReference type="PANTHER" id="PTHR43731">
    <property type="entry name" value="RHOMBOID PROTEASE"/>
    <property type="match status" value="1"/>
</dbReference>
<feature type="transmembrane region" description="Helical" evidence="7">
    <location>
        <begin position="65"/>
        <end position="85"/>
    </location>
</feature>
<evidence type="ECO:0000256" key="2">
    <source>
        <dbReference type="ARBA" id="ARBA00009045"/>
    </source>
</evidence>
<evidence type="ECO:0000256" key="5">
    <source>
        <dbReference type="ARBA" id="ARBA00022989"/>
    </source>
</evidence>
<dbReference type="FunFam" id="1.20.1540.10:FF:000027">
    <property type="entry name" value="Rhomboid family intramembrane serine protease"/>
    <property type="match status" value="1"/>
</dbReference>
<dbReference type="InterPro" id="IPR022764">
    <property type="entry name" value="Peptidase_S54_rhomboid_dom"/>
</dbReference>
<keyword evidence="3 7" id="KW-0812">Transmembrane</keyword>
<dbReference type="GO" id="GO:0016020">
    <property type="term" value="C:membrane"/>
    <property type="evidence" value="ECO:0007669"/>
    <property type="project" value="UniProtKB-SubCell"/>
</dbReference>
<reference evidence="9" key="1">
    <citation type="submission" date="2020-10" db="EMBL/GenBank/DDBJ databases">
        <title>Ca. Dormibacterota MAGs.</title>
        <authorList>
            <person name="Montgomery K."/>
        </authorList>
    </citation>
    <scope>NUCLEOTIDE SEQUENCE [LARGE SCALE GENOMIC DNA]</scope>
    <source>
        <strain evidence="9">SC8812_S17_10</strain>
    </source>
</reference>
<keyword evidence="9" id="KW-0645">Protease</keyword>
<evidence type="ECO:0000256" key="4">
    <source>
        <dbReference type="ARBA" id="ARBA00022801"/>
    </source>
</evidence>
<keyword evidence="4" id="KW-0378">Hydrolase</keyword>
<dbReference type="PANTHER" id="PTHR43731:SF14">
    <property type="entry name" value="PRESENILIN-ASSOCIATED RHOMBOID-LIKE PROTEIN, MITOCHONDRIAL"/>
    <property type="match status" value="1"/>
</dbReference>
<evidence type="ECO:0000256" key="6">
    <source>
        <dbReference type="ARBA" id="ARBA00023136"/>
    </source>
</evidence>
<organism evidence="9 10">
    <name type="scientific">Candidatus Nephthysia bennettiae</name>
    <dbReference type="NCBI Taxonomy" id="3127016"/>
    <lineage>
        <taxon>Bacteria</taxon>
        <taxon>Bacillati</taxon>
        <taxon>Candidatus Dormiibacterota</taxon>
        <taxon>Candidatus Dormibacteria</taxon>
        <taxon>Candidatus Dormibacterales</taxon>
        <taxon>Candidatus Dormibacteraceae</taxon>
        <taxon>Candidatus Nephthysia</taxon>
    </lineage>
</organism>
<evidence type="ECO:0000313" key="9">
    <source>
        <dbReference type="EMBL" id="MBJ7597221.1"/>
    </source>
</evidence>
<dbReference type="SUPFAM" id="SSF144091">
    <property type="entry name" value="Rhomboid-like"/>
    <property type="match status" value="1"/>
</dbReference>
<name>A0A934JWR1_9BACT</name>
<comment type="caution">
    <text evidence="9">The sequence shown here is derived from an EMBL/GenBank/DDBJ whole genome shotgun (WGS) entry which is preliminary data.</text>
</comment>
<feature type="transmembrane region" description="Helical" evidence="7">
    <location>
        <begin position="148"/>
        <end position="169"/>
    </location>
</feature>
<dbReference type="RefSeq" id="WP_338199283.1">
    <property type="nucleotide sequence ID" value="NZ_JAEKNR010000045.1"/>
</dbReference>
<accession>A0A934JWR1</accession>
<dbReference type="Gene3D" id="1.20.1540.10">
    <property type="entry name" value="Rhomboid-like"/>
    <property type="match status" value="1"/>
</dbReference>
<protein>
    <submittedName>
        <fullName evidence="9">Rhomboid family intramembrane serine protease</fullName>
    </submittedName>
</protein>
<dbReference type="EMBL" id="JAEKNR010000045">
    <property type="protein sequence ID" value="MBJ7597221.1"/>
    <property type="molecule type" value="Genomic_DNA"/>
</dbReference>
<keyword evidence="5 7" id="KW-1133">Transmembrane helix</keyword>
<dbReference type="InterPro" id="IPR050925">
    <property type="entry name" value="Rhomboid_protease_S54"/>
</dbReference>
<dbReference type="GO" id="GO:0008233">
    <property type="term" value="F:peptidase activity"/>
    <property type="evidence" value="ECO:0007669"/>
    <property type="project" value="UniProtKB-KW"/>
</dbReference>
<evidence type="ECO:0000256" key="1">
    <source>
        <dbReference type="ARBA" id="ARBA00004141"/>
    </source>
</evidence>
<dbReference type="GO" id="GO:0006508">
    <property type="term" value="P:proteolysis"/>
    <property type="evidence" value="ECO:0007669"/>
    <property type="project" value="UniProtKB-KW"/>
</dbReference>
<feature type="transmembrane region" description="Helical" evidence="7">
    <location>
        <begin position="121"/>
        <end position="141"/>
    </location>
</feature>
<evidence type="ECO:0000259" key="8">
    <source>
        <dbReference type="Pfam" id="PF01694"/>
    </source>
</evidence>
<comment type="similarity">
    <text evidence="2">Belongs to the peptidase S54 family.</text>
</comment>
<evidence type="ECO:0000256" key="3">
    <source>
        <dbReference type="ARBA" id="ARBA00022692"/>
    </source>
</evidence>
<keyword evidence="10" id="KW-1185">Reference proteome</keyword>
<feature type="domain" description="Peptidase S54 rhomboid" evidence="8">
    <location>
        <begin position="57"/>
        <end position="207"/>
    </location>
</feature>
<feature type="transmembrane region" description="Helical" evidence="7">
    <location>
        <begin position="189"/>
        <end position="206"/>
    </location>
</feature>
<comment type="subcellular location">
    <subcellularLocation>
        <location evidence="1">Membrane</location>
        <topology evidence="1">Multi-pass membrane protein</topology>
    </subcellularLocation>
</comment>
<proteinExistence type="inferred from homology"/>
<dbReference type="Proteomes" id="UP000612893">
    <property type="component" value="Unassembled WGS sequence"/>
</dbReference>
<gene>
    <name evidence="9" type="ORF">JF922_03930</name>
</gene>
<feature type="transmembrane region" description="Helical" evidence="7">
    <location>
        <begin position="12"/>
        <end position="31"/>
    </location>
</feature>
<feature type="transmembrane region" description="Helical" evidence="7">
    <location>
        <begin position="97"/>
        <end position="115"/>
    </location>
</feature>
<keyword evidence="6 7" id="KW-0472">Membrane</keyword>
<dbReference type="Pfam" id="PF01694">
    <property type="entry name" value="Rhomboid"/>
    <property type="match status" value="1"/>
</dbReference>
<dbReference type="InterPro" id="IPR035952">
    <property type="entry name" value="Rhomboid-like_sf"/>
</dbReference>
<evidence type="ECO:0000256" key="7">
    <source>
        <dbReference type="SAM" id="Phobius"/>
    </source>
</evidence>
<sequence>MLPIGDDNSRRRTFPSVTYTLVALNVIVFLVELGQPDPQAYLARWGATPSQVSAGQSLVTLVTSMFLHAGWAHLLGNMLFLFIFGDNVEDAFGHFKYLAFYLACGIAAALAQVALAPGSRVPSLGASGAISGVLAAYIVMFGNNRVRVLLGFFPAVVPAYVMIGLWIVLQFVLGAASLGSTQQSGGVAYGAHVGGFLCGLLLTFVLRPSRRSARRQALRPYDRRW</sequence>